<sequence>LQGFYSPDIEQWEEDNHNLYWRVDLENISDPFIQVNETIYWLVINTDYSIMDDWLIGWKTTNDSFMDTAVWTYYLDPPDWYNLSDPVTNESIDFSFVITGEPFEEPEEPTWDNHKMHFPQLPDPDGWDVDFVPGGGFIADDWQCTETGNVTDIHLWVSSNNDTYGLEDIEYAFGKDLIPNHRLVVIIFDNNDSHPSHPENILWVFDGMAMNCTVDVVGPFIGDEGWFTPPDTYDEHNHMRYWRVDLTNFTDPFYQEEGVIYWLSVGPAPYGPEELGWKTSQDHFMDNATYTYDLV</sequence>
<name>X1B9C7_9ZZZZ</name>
<feature type="non-terminal residue" evidence="2">
    <location>
        <position position="295"/>
    </location>
</feature>
<evidence type="ECO:0000313" key="2">
    <source>
        <dbReference type="EMBL" id="GAG80753.1"/>
    </source>
</evidence>
<dbReference type="Pfam" id="PF25470">
    <property type="entry name" value="DUF7901"/>
    <property type="match status" value="2"/>
</dbReference>
<comment type="caution">
    <text evidence="2">The sequence shown here is derived from an EMBL/GenBank/DDBJ whole genome shotgun (WGS) entry which is preliminary data.</text>
</comment>
<dbReference type="AlphaFoldDB" id="X1B9C7"/>
<gene>
    <name evidence="2" type="ORF">S01H4_35701</name>
</gene>
<dbReference type="EMBL" id="BART01019011">
    <property type="protein sequence ID" value="GAG80753.1"/>
    <property type="molecule type" value="Genomic_DNA"/>
</dbReference>
<feature type="domain" description="DUF7901" evidence="1">
    <location>
        <begin position="116"/>
        <end position="290"/>
    </location>
</feature>
<dbReference type="InterPro" id="IPR057223">
    <property type="entry name" value="DUF7901"/>
</dbReference>
<feature type="domain" description="DUF7901" evidence="1">
    <location>
        <begin position="4"/>
        <end position="99"/>
    </location>
</feature>
<evidence type="ECO:0000259" key="1">
    <source>
        <dbReference type="Pfam" id="PF25470"/>
    </source>
</evidence>
<accession>X1B9C7</accession>
<feature type="non-terminal residue" evidence="2">
    <location>
        <position position="1"/>
    </location>
</feature>
<protein>
    <recommendedName>
        <fullName evidence="1">DUF7901 domain-containing protein</fullName>
    </recommendedName>
</protein>
<proteinExistence type="predicted"/>
<organism evidence="2">
    <name type="scientific">marine sediment metagenome</name>
    <dbReference type="NCBI Taxonomy" id="412755"/>
    <lineage>
        <taxon>unclassified sequences</taxon>
        <taxon>metagenomes</taxon>
        <taxon>ecological metagenomes</taxon>
    </lineage>
</organism>
<reference evidence="2" key="1">
    <citation type="journal article" date="2014" name="Front. Microbiol.">
        <title>High frequency of phylogenetically diverse reductive dehalogenase-homologous genes in deep subseafloor sedimentary metagenomes.</title>
        <authorList>
            <person name="Kawai M."/>
            <person name="Futagami T."/>
            <person name="Toyoda A."/>
            <person name="Takaki Y."/>
            <person name="Nishi S."/>
            <person name="Hori S."/>
            <person name="Arai W."/>
            <person name="Tsubouchi T."/>
            <person name="Morono Y."/>
            <person name="Uchiyama I."/>
            <person name="Ito T."/>
            <person name="Fujiyama A."/>
            <person name="Inagaki F."/>
            <person name="Takami H."/>
        </authorList>
    </citation>
    <scope>NUCLEOTIDE SEQUENCE</scope>
    <source>
        <strain evidence="2">Expedition CK06-06</strain>
    </source>
</reference>